<dbReference type="VEuPathDB" id="TrichDB:TVAGG3_0001030"/>
<organism evidence="3 4">
    <name type="scientific">Trichomonas vaginalis (strain ATCC PRA-98 / G3)</name>
    <dbReference type="NCBI Taxonomy" id="412133"/>
    <lineage>
        <taxon>Eukaryota</taxon>
        <taxon>Metamonada</taxon>
        <taxon>Parabasalia</taxon>
        <taxon>Trichomonadida</taxon>
        <taxon>Trichomonadidae</taxon>
        <taxon>Trichomonas</taxon>
    </lineage>
</organism>
<dbReference type="Proteomes" id="UP000001542">
    <property type="component" value="Unassembled WGS sequence"/>
</dbReference>
<dbReference type="PANTHER" id="PTHR10621:SF0">
    <property type="entry name" value="UV EXCISION REPAIR PROTEIN RAD23"/>
    <property type="match status" value="1"/>
</dbReference>
<dbReference type="GO" id="GO:0005654">
    <property type="term" value="C:nucleoplasm"/>
    <property type="evidence" value="ECO:0000318"/>
    <property type="project" value="GO_Central"/>
</dbReference>
<dbReference type="InterPro" id="IPR015940">
    <property type="entry name" value="UBA"/>
</dbReference>
<reference evidence="3" key="2">
    <citation type="journal article" date="2007" name="Science">
        <title>Draft genome sequence of the sexually transmitted pathogen Trichomonas vaginalis.</title>
        <authorList>
            <person name="Carlton J.M."/>
            <person name="Hirt R.P."/>
            <person name="Silva J.C."/>
            <person name="Delcher A.L."/>
            <person name="Schatz M."/>
            <person name="Zhao Q."/>
            <person name="Wortman J.R."/>
            <person name="Bidwell S.L."/>
            <person name="Alsmark U.C.M."/>
            <person name="Besteiro S."/>
            <person name="Sicheritz-Ponten T."/>
            <person name="Noel C.J."/>
            <person name="Dacks J.B."/>
            <person name="Foster P.G."/>
            <person name="Simillion C."/>
            <person name="Van de Peer Y."/>
            <person name="Miranda-Saavedra D."/>
            <person name="Barton G.J."/>
            <person name="Westrop G.D."/>
            <person name="Mueller S."/>
            <person name="Dessi D."/>
            <person name="Fiori P.L."/>
            <person name="Ren Q."/>
            <person name="Paulsen I."/>
            <person name="Zhang H."/>
            <person name="Bastida-Corcuera F.D."/>
            <person name="Simoes-Barbosa A."/>
            <person name="Brown M.T."/>
            <person name="Hayes R.D."/>
            <person name="Mukherjee M."/>
            <person name="Okumura C.Y."/>
            <person name="Schneider R."/>
            <person name="Smith A.J."/>
            <person name="Vanacova S."/>
            <person name="Villalvazo M."/>
            <person name="Haas B.J."/>
            <person name="Pertea M."/>
            <person name="Feldblyum T.V."/>
            <person name="Utterback T.R."/>
            <person name="Shu C.L."/>
            <person name="Osoegawa K."/>
            <person name="de Jong P.J."/>
            <person name="Hrdy I."/>
            <person name="Horvathova L."/>
            <person name="Zubacova Z."/>
            <person name="Dolezal P."/>
            <person name="Malik S.B."/>
            <person name="Logsdon J.M. Jr."/>
            <person name="Henze K."/>
            <person name="Gupta A."/>
            <person name="Wang C.C."/>
            <person name="Dunne R.L."/>
            <person name="Upcroft J.A."/>
            <person name="Upcroft P."/>
            <person name="White O."/>
            <person name="Salzberg S.L."/>
            <person name="Tang P."/>
            <person name="Chiu C.-H."/>
            <person name="Lee Y.-S."/>
            <person name="Embley T.M."/>
            <person name="Coombs G.H."/>
            <person name="Mottram J.C."/>
            <person name="Tachezy J."/>
            <person name="Fraser-Liggett C.M."/>
            <person name="Johnson P.J."/>
        </authorList>
    </citation>
    <scope>NUCLEOTIDE SEQUENCE [LARGE SCALE GENOMIC DNA]</scope>
    <source>
        <strain evidence="3">G3</strain>
    </source>
</reference>
<dbReference type="EMBL" id="DS113333">
    <property type="protein sequence ID" value="EAY10725.1"/>
    <property type="molecule type" value="Genomic_DNA"/>
</dbReference>
<dbReference type="InParanoid" id="A2E9G1"/>
<keyword evidence="4" id="KW-1185">Reference proteome</keyword>
<dbReference type="RefSeq" id="XP_001322948.1">
    <property type="nucleotide sequence ID" value="XM_001322913.1"/>
</dbReference>
<evidence type="ECO:0000259" key="2">
    <source>
        <dbReference type="PROSITE" id="PS50030"/>
    </source>
</evidence>
<feature type="compositionally biased region" description="Polar residues" evidence="1">
    <location>
        <begin position="143"/>
        <end position="157"/>
    </location>
</feature>
<dbReference type="VEuPathDB" id="TrichDB:TVAG_364500"/>
<dbReference type="GO" id="GO:0005829">
    <property type="term" value="C:cytosol"/>
    <property type="evidence" value="ECO:0000318"/>
    <property type="project" value="GO_Central"/>
</dbReference>
<reference evidence="3" key="1">
    <citation type="submission" date="2006-10" db="EMBL/GenBank/DDBJ databases">
        <authorList>
            <person name="Amadeo P."/>
            <person name="Zhao Q."/>
            <person name="Wortman J."/>
            <person name="Fraser-Liggett C."/>
            <person name="Carlton J."/>
        </authorList>
    </citation>
    <scope>NUCLEOTIDE SEQUENCE</scope>
    <source>
        <strain evidence="3">G3</strain>
    </source>
</reference>
<dbReference type="SMR" id="A2E9G1"/>
<accession>A2E9G1</accession>
<dbReference type="SUPFAM" id="SSF46934">
    <property type="entry name" value="UBA-like"/>
    <property type="match status" value="2"/>
</dbReference>
<dbReference type="InterPro" id="IPR009060">
    <property type="entry name" value="UBA-like_sf"/>
</dbReference>
<dbReference type="GO" id="GO:0043161">
    <property type="term" value="P:proteasome-mediated ubiquitin-dependent protein catabolic process"/>
    <property type="evidence" value="ECO:0000318"/>
    <property type="project" value="GO_Central"/>
</dbReference>
<feature type="compositionally biased region" description="Polar residues" evidence="1">
    <location>
        <begin position="225"/>
        <end position="234"/>
    </location>
</feature>
<dbReference type="Gene3D" id="1.10.8.10">
    <property type="entry name" value="DNA helicase RuvA subunit, C-terminal domain"/>
    <property type="match status" value="2"/>
</dbReference>
<dbReference type="GO" id="GO:0043130">
    <property type="term" value="F:ubiquitin binding"/>
    <property type="evidence" value="ECO:0000318"/>
    <property type="project" value="GO_Central"/>
</dbReference>
<dbReference type="GO" id="GO:0031593">
    <property type="term" value="F:polyubiquitin modification-dependent protein binding"/>
    <property type="evidence" value="ECO:0000318"/>
    <property type="project" value="GO_Central"/>
</dbReference>
<feature type="region of interest" description="Disordered" evidence="1">
    <location>
        <begin position="210"/>
        <end position="234"/>
    </location>
</feature>
<dbReference type="SMART" id="SM00165">
    <property type="entry name" value="UBA"/>
    <property type="match status" value="2"/>
</dbReference>
<dbReference type="PANTHER" id="PTHR10621">
    <property type="entry name" value="UV EXCISION REPAIR PROTEIN RAD23"/>
    <property type="match status" value="1"/>
</dbReference>
<feature type="region of interest" description="Disordered" evidence="1">
    <location>
        <begin position="117"/>
        <end position="170"/>
    </location>
</feature>
<feature type="domain" description="UBA" evidence="2">
    <location>
        <begin position="166"/>
        <end position="210"/>
    </location>
</feature>
<sequence>MYILKLKGEYKDASYIEVDGNDCLATVIENHELYLFIDLVKQKIDVNQKFCEYPDQRVSPSLAKDVKIFPIFTTMTATKLDNQEKFEAEITAPPPKPAPETKQKTQKEDFHAILPTVVTQKTKQSSIPPPPPPKISTYTPPTVKTTSLRDQSTNTSSIPPPAPPEQTDPSNFKELVSQLTDMGLDEKSSTEALRKTGYDVTKAINYIFGQTSTDNAPPPQPQQQTKSQDSNSDPTYILQDQIDAILAGYSSSERDAINRLHDQGYSMMNVLQLFEACGKDENLTKNILQSQ</sequence>
<dbReference type="GO" id="GO:0070628">
    <property type="term" value="F:proteasome binding"/>
    <property type="evidence" value="ECO:0000318"/>
    <property type="project" value="GO_Central"/>
</dbReference>
<evidence type="ECO:0000313" key="3">
    <source>
        <dbReference type="EMBL" id="EAY10725.1"/>
    </source>
</evidence>
<proteinExistence type="predicted"/>
<protein>
    <submittedName>
        <fullName evidence="3">UBA/TS-N domain containing protein</fullName>
    </submittedName>
</protein>
<dbReference type="PROSITE" id="PS50030">
    <property type="entry name" value="UBA"/>
    <property type="match status" value="1"/>
</dbReference>
<evidence type="ECO:0000313" key="4">
    <source>
        <dbReference type="Proteomes" id="UP000001542"/>
    </source>
</evidence>
<dbReference type="AlphaFoldDB" id="A2E9G1"/>
<dbReference type="CDD" id="cd14281">
    <property type="entry name" value="UBA2_Rad23_like"/>
    <property type="match status" value="1"/>
</dbReference>
<gene>
    <name evidence="3" type="ORF">TVAG_364500</name>
</gene>
<dbReference type="KEGG" id="tva:4768660"/>
<evidence type="ECO:0000256" key="1">
    <source>
        <dbReference type="SAM" id="MobiDB-lite"/>
    </source>
</evidence>
<name>A2E9G1_TRIV3</name>
<dbReference type="OrthoDB" id="10662505at2759"/>